<dbReference type="EC" id="5.6.2.1" evidence="3"/>
<dbReference type="Gene3D" id="2.70.20.10">
    <property type="entry name" value="Topoisomerase I, domain 3"/>
    <property type="match status" value="1"/>
</dbReference>
<dbReference type="GO" id="GO:0006281">
    <property type="term" value="P:DNA repair"/>
    <property type="evidence" value="ECO:0007669"/>
    <property type="project" value="TreeGrafter"/>
</dbReference>
<dbReference type="GO" id="GO:0003917">
    <property type="term" value="F:DNA topoisomerase type I (single strand cut, ATP-independent) activity"/>
    <property type="evidence" value="ECO:0007669"/>
    <property type="project" value="UniProtKB-EC"/>
</dbReference>
<dbReference type="PROSITE" id="PS50880">
    <property type="entry name" value="TOPRIM"/>
    <property type="match status" value="1"/>
</dbReference>
<keyword evidence="10" id="KW-0238">DNA-binding</keyword>
<accession>A0A379QEW1</accession>
<evidence type="ECO:0000256" key="15">
    <source>
        <dbReference type="ARBA" id="ARBA00032877"/>
    </source>
</evidence>
<comment type="catalytic activity">
    <reaction evidence="1">
        <text>ATP-independent breakage of single-stranded DNA, followed by passage and rejoining.</text>
        <dbReference type="EC" id="5.6.2.1"/>
    </reaction>
</comment>
<dbReference type="GO" id="GO:0006310">
    <property type="term" value="P:DNA recombination"/>
    <property type="evidence" value="ECO:0007669"/>
    <property type="project" value="TreeGrafter"/>
</dbReference>
<evidence type="ECO:0000256" key="9">
    <source>
        <dbReference type="ARBA" id="ARBA00023029"/>
    </source>
</evidence>
<dbReference type="Gene3D" id="3.40.50.140">
    <property type="match status" value="1"/>
</dbReference>
<evidence type="ECO:0000256" key="4">
    <source>
        <dbReference type="ARBA" id="ARBA00022723"/>
    </source>
</evidence>
<dbReference type="SMART" id="SM00437">
    <property type="entry name" value="TOP1Ac"/>
    <property type="match status" value="1"/>
</dbReference>
<dbReference type="InterPro" id="IPR013824">
    <property type="entry name" value="Topo_IA_cen_sub1"/>
</dbReference>
<organism evidence="18 19">
    <name type="scientific">Salmonella enterica</name>
    <name type="common">Salmonella choleraesuis</name>
    <dbReference type="NCBI Taxonomy" id="28901"/>
    <lineage>
        <taxon>Bacteria</taxon>
        <taxon>Pseudomonadati</taxon>
        <taxon>Pseudomonadota</taxon>
        <taxon>Gammaproteobacteria</taxon>
        <taxon>Enterobacterales</taxon>
        <taxon>Enterobacteriaceae</taxon>
        <taxon>Salmonella</taxon>
    </lineage>
</organism>
<keyword evidence="4" id="KW-0479">Metal-binding</keyword>
<dbReference type="GO" id="GO:0043597">
    <property type="term" value="C:cytoplasmic replication fork"/>
    <property type="evidence" value="ECO:0007669"/>
    <property type="project" value="TreeGrafter"/>
</dbReference>
<dbReference type="NCBIfam" id="NF005829">
    <property type="entry name" value="PRK07726.1"/>
    <property type="match status" value="1"/>
</dbReference>
<feature type="domain" description="Topo IA-type catalytic" evidence="17">
    <location>
        <begin position="157"/>
        <end position="605"/>
    </location>
</feature>
<evidence type="ECO:0000256" key="5">
    <source>
        <dbReference type="ARBA" id="ARBA00022737"/>
    </source>
</evidence>
<dbReference type="PRINTS" id="PR00417">
    <property type="entry name" value="PRTPISMRASEI"/>
</dbReference>
<keyword evidence="6" id="KW-0863">Zinc-finger</keyword>
<evidence type="ECO:0000259" key="17">
    <source>
        <dbReference type="PROSITE" id="PS52039"/>
    </source>
</evidence>
<dbReference type="PROSITE" id="PS52039">
    <property type="entry name" value="TOPO_IA_2"/>
    <property type="match status" value="1"/>
</dbReference>
<dbReference type="PROSITE" id="PS00396">
    <property type="entry name" value="TOPO_IA_1"/>
    <property type="match status" value="1"/>
</dbReference>
<keyword evidence="11 18" id="KW-0413">Isomerase</keyword>
<dbReference type="CDD" id="cd03362">
    <property type="entry name" value="TOPRIM_TopoIA_TopoIII"/>
    <property type="match status" value="1"/>
</dbReference>
<dbReference type="SUPFAM" id="SSF56712">
    <property type="entry name" value="Prokaryotic type I DNA topoisomerase"/>
    <property type="match status" value="1"/>
</dbReference>
<evidence type="ECO:0000313" key="19">
    <source>
        <dbReference type="Proteomes" id="UP000254597"/>
    </source>
</evidence>
<dbReference type="AlphaFoldDB" id="A0A379QEW1"/>
<dbReference type="Pfam" id="PF01131">
    <property type="entry name" value="Topoisom_bac"/>
    <property type="match status" value="1"/>
</dbReference>
<dbReference type="InterPro" id="IPR003601">
    <property type="entry name" value="Topo_IA_2"/>
</dbReference>
<dbReference type="InterPro" id="IPR023405">
    <property type="entry name" value="Topo_IA_core_domain"/>
</dbReference>
<evidence type="ECO:0000256" key="13">
    <source>
        <dbReference type="ARBA" id="ARBA00031985"/>
    </source>
</evidence>
<evidence type="ECO:0000256" key="1">
    <source>
        <dbReference type="ARBA" id="ARBA00000213"/>
    </source>
</evidence>
<dbReference type="InterPro" id="IPR013825">
    <property type="entry name" value="Topo_IA_cen_sub2"/>
</dbReference>
<gene>
    <name evidence="18" type="primary">topB_1</name>
    <name evidence="18" type="ORF">NCTC10252_00041</name>
</gene>
<evidence type="ECO:0000256" key="3">
    <source>
        <dbReference type="ARBA" id="ARBA00012891"/>
    </source>
</evidence>
<evidence type="ECO:0000256" key="6">
    <source>
        <dbReference type="ARBA" id="ARBA00022771"/>
    </source>
</evidence>
<dbReference type="InterPro" id="IPR013826">
    <property type="entry name" value="Topo_IA_cen_sub3"/>
</dbReference>
<dbReference type="Gene3D" id="1.10.290.10">
    <property type="entry name" value="Topoisomerase I, domain 4"/>
    <property type="match status" value="1"/>
</dbReference>
<protein>
    <recommendedName>
        <fullName evidence="3">DNA topoisomerase</fullName>
        <ecNumber evidence="3">5.6.2.1</ecNumber>
    </recommendedName>
    <alternativeName>
        <fullName evidence="15">Omega-protein</fullName>
    </alternativeName>
    <alternativeName>
        <fullName evidence="14">Relaxing enzyme</fullName>
    </alternativeName>
    <alternativeName>
        <fullName evidence="12">Swivelase</fullName>
    </alternativeName>
    <alternativeName>
        <fullName evidence="13">Untwisting enzyme</fullName>
    </alternativeName>
</protein>
<dbReference type="InterPro" id="IPR013498">
    <property type="entry name" value="Topo_IA_Znf"/>
</dbReference>
<dbReference type="SUPFAM" id="SSF57783">
    <property type="entry name" value="Zinc beta-ribbon"/>
    <property type="match status" value="1"/>
</dbReference>
<dbReference type="SMART" id="SM00436">
    <property type="entry name" value="TOP1Bc"/>
    <property type="match status" value="1"/>
</dbReference>
<dbReference type="Proteomes" id="UP000254597">
    <property type="component" value="Unassembled WGS sequence"/>
</dbReference>
<evidence type="ECO:0000259" key="16">
    <source>
        <dbReference type="PROSITE" id="PS50880"/>
    </source>
</evidence>
<reference evidence="18 19" key="1">
    <citation type="submission" date="2018-06" db="EMBL/GenBank/DDBJ databases">
        <authorList>
            <consortium name="Pathogen Informatics"/>
            <person name="Doyle S."/>
        </authorList>
    </citation>
    <scope>NUCLEOTIDE SEQUENCE [LARGE SCALE GENOMIC DNA]</scope>
    <source>
        <strain evidence="18 19">NCTC10252</strain>
    </source>
</reference>
<dbReference type="InterPro" id="IPR006171">
    <property type="entry name" value="TOPRIM_dom"/>
</dbReference>
<proteinExistence type="inferred from homology"/>
<evidence type="ECO:0000313" key="18">
    <source>
        <dbReference type="EMBL" id="SUF54875.1"/>
    </source>
</evidence>
<comment type="similarity">
    <text evidence="2">Belongs to the type IA topoisomerase family.</text>
</comment>
<sequence length="668" mass="74824">MNISTLWIAEKPSMAEAFASQLGVINNKDHSLGAYVSQDKSVVVTWLYGHLVRDLMPEEYDPEMKSWKLETLPFFPQNWKKTPRENVVSHFQKVKKLIQAATNIVLATDFDREGEVIGRELLDECGYRGKVERVNITGTDAKSISKCIENRFDGNIGLPLYYAGKGRERADWLVGLNFTRAITVLGRQKGLKETLSAGRVQSATVKIIVDRENDVQGFKSQDHYQVKVNMQHGDVPFNGKWQPLSSELDDNKLLLDKEIASRKVVELSGQDCTVRRSIAQTSERSAPLPFNLSAAQIECANKYGFGVQKTLDILQSLYDTHKLTTYPRTDCRYLPTAELDELDAKLQAIVQMDPTIEPVISALDLTLRSDAWNDDKVGAHFGLIPTAHCGDLSRLKDDELLVYKLVRDNFLSQFMDTAKYRNVTLEIAAGDDRIVASSSTLVSPGWLEFIKPAKDDDADEEQNQTVPELKEGSEVKIKSAEIISKKTSAPKYFTEATLLAAMNNCAGFVKDPGFKKILKSTCGIGTEATRAGIIKILFDRSYIVKKGKQIRPTQLAISLMGVLPDEISSIERTAYWEQQLDAIAQRKLSLDEFMGEVTGMVKDIFSKGFADINLDKVIPKCPVCNKNLIRRKGVNGFFWGCSGYPECKKTFNDKKGKPDFSKNNKKVK</sequence>
<dbReference type="GO" id="GO:0008270">
    <property type="term" value="F:zinc ion binding"/>
    <property type="evidence" value="ECO:0007669"/>
    <property type="project" value="UniProtKB-KW"/>
</dbReference>
<dbReference type="InterPro" id="IPR005738">
    <property type="entry name" value="TopoIII"/>
</dbReference>
<dbReference type="PANTHER" id="PTHR11390:SF21">
    <property type="entry name" value="DNA TOPOISOMERASE 3-ALPHA"/>
    <property type="match status" value="1"/>
</dbReference>
<dbReference type="InterPro" id="IPR034144">
    <property type="entry name" value="TOPRIM_TopoIII"/>
</dbReference>
<dbReference type="Pfam" id="PF01396">
    <property type="entry name" value="Zn_ribbon_Top1"/>
    <property type="match status" value="1"/>
</dbReference>
<name>A0A379QEW1_SALER</name>
<evidence type="ECO:0000256" key="2">
    <source>
        <dbReference type="ARBA" id="ARBA00009446"/>
    </source>
</evidence>
<dbReference type="GO" id="GO:0006265">
    <property type="term" value="P:DNA topological change"/>
    <property type="evidence" value="ECO:0007669"/>
    <property type="project" value="InterPro"/>
</dbReference>
<dbReference type="SMART" id="SM00493">
    <property type="entry name" value="TOPRIM"/>
    <property type="match status" value="1"/>
</dbReference>
<dbReference type="InterPro" id="IPR003602">
    <property type="entry name" value="Topo_IA_DNA-bd_dom"/>
</dbReference>
<evidence type="ECO:0000256" key="8">
    <source>
        <dbReference type="ARBA" id="ARBA00022842"/>
    </source>
</evidence>
<evidence type="ECO:0000256" key="10">
    <source>
        <dbReference type="ARBA" id="ARBA00023125"/>
    </source>
</evidence>
<dbReference type="InterPro" id="IPR023406">
    <property type="entry name" value="Topo_IA_AS"/>
</dbReference>
<feature type="domain" description="Toprim" evidence="16">
    <location>
        <begin position="4"/>
        <end position="140"/>
    </location>
</feature>
<keyword evidence="8" id="KW-0460">Magnesium</keyword>
<dbReference type="Gene3D" id="3.30.65.10">
    <property type="entry name" value="Bacterial Topoisomerase I, domain 1"/>
    <property type="match status" value="1"/>
</dbReference>
<evidence type="ECO:0000256" key="7">
    <source>
        <dbReference type="ARBA" id="ARBA00022833"/>
    </source>
</evidence>
<dbReference type="CDD" id="cd00186">
    <property type="entry name" value="TOP1Ac"/>
    <property type="match status" value="1"/>
</dbReference>
<keyword evidence="5" id="KW-0677">Repeat</keyword>
<dbReference type="EMBL" id="UGWP01000002">
    <property type="protein sequence ID" value="SUF54875.1"/>
    <property type="molecule type" value="Genomic_DNA"/>
</dbReference>
<dbReference type="NCBIfam" id="TIGR01056">
    <property type="entry name" value="topB"/>
    <property type="match status" value="1"/>
</dbReference>
<evidence type="ECO:0000256" key="14">
    <source>
        <dbReference type="ARBA" id="ARBA00032235"/>
    </source>
</evidence>
<dbReference type="GO" id="GO:0003677">
    <property type="term" value="F:DNA binding"/>
    <property type="evidence" value="ECO:0007669"/>
    <property type="project" value="UniProtKB-KW"/>
</dbReference>
<dbReference type="InterPro" id="IPR013497">
    <property type="entry name" value="Topo_IA_cen"/>
</dbReference>
<dbReference type="PANTHER" id="PTHR11390">
    <property type="entry name" value="PROKARYOTIC DNA TOPOISOMERASE"/>
    <property type="match status" value="1"/>
</dbReference>
<dbReference type="Pfam" id="PF01751">
    <property type="entry name" value="Toprim"/>
    <property type="match status" value="1"/>
</dbReference>
<keyword evidence="9" id="KW-0799">Topoisomerase</keyword>
<keyword evidence="7" id="KW-0862">Zinc</keyword>
<dbReference type="Gene3D" id="1.10.460.10">
    <property type="entry name" value="Topoisomerase I, domain 2"/>
    <property type="match status" value="1"/>
</dbReference>
<dbReference type="InterPro" id="IPR000380">
    <property type="entry name" value="Topo_IA"/>
</dbReference>
<evidence type="ECO:0000256" key="11">
    <source>
        <dbReference type="ARBA" id="ARBA00023235"/>
    </source>
</evidence>
<evidence type="ECO:0000256" key="12">
    <source>
        <dbReference type="ARBA" id="ARBA00030003"/>
    </source>
</evidence>